<evidence type="ECO:0000313" key="3">
    <source>
        <dbReference type="Proteomes" id="UP001152422"/>
    </source>
</evidence>
<dbReference type="EMBL" id="JAMBQA010000008">
    <property type="protein sequence ID" value="MDG0847010.1"/>
    <property type="molecule type" value="Genomic_DNA"/>
</dbReference>
<dbReference type="RefSeq" id="WP_107518106.1">
    <property type="nucleotide sequence ID" value="NZ_JAMBPY010000008.1"/>
</dbReference>
<gene>
    <name evidence="2" type="ORF">M4L89_12305</name>
</gene>
<feature type="transmembrane region" description="Helical" evidence="1">
    <location>
        <begin position="74"/>
        <end position="98"/>
    </location>
</feature>
<sequence>MSKAKNFLQKKVINLLNTLILVNLLLLLAYGVFFEKLTWWQHGIFLLIISVLLVITIIKLFLKIDFDVKHEMTKIFVAIEFIIFLIALIVMVVLMVNIEVKTFQIISSATLTIMSLILVTSIDTIFETYILSKKYISQKHYDKYYRKDARTVRFSGMLLLFYLLTANLTIITMNTFDEKLWESYETLDSEKSHIEVKQDSKGQRYIDKSQTTFYLKSGDKVEIK</sequence>
<organism evidence="2 3">
    <name type="scientific">Staphylococcus equorum</name>
    <dbReference type="NCBI Taxonomy" id="246432"/>
    <lineage>
        <taxon>Bacteria</taxon>
        <taxon>Bacillati</taxon>
        <taxon>Bacillota</taxon>
        <taxon>Bacilli</taxon>
        <taxon>Bacillales</taxon>
        <taxon>Staphylococcaceae</taxon>
        <taxon>Staphylococcus</taxon>
    </lineage>
</organism>
<keyword evidence="3" id="KW-1185">Reference proteome</keyword>
<evidence type="ECO:0000313" key="2">
    <source>
        <dbReference type="EMBL" id="MDG0847010.1"/>
    </source>
</evidence>
<name>A0A9X4L5Z1_9STAP</name>
<protein>
    <submittedName>
        <fullName evidence="2">Uncharacterized protein</fullName>
    </submittedName>
</protein>
<keyword evidence="1" id="KW-0812">Transmembrane</keyword>
<keyword evidence="1" id="KW-0472">Membrane</keyword>
<evidence type="ECO:0000256" key="1">
    <source>
        <dbReference type="SAM" id="Phobius"/>
    </source>
</evidence>
<keyword evidence="1" id="KW-1133">Transmembrane helix</keyword>
<dbReference type="Proteomes" id="UP001152422">
    <property type="component" value="Unassembled WGS sequence"/>
</dbReference>
<reference evidence="2" key="1">
    <citation type="submission" date="2022-05" db="EMBL/GenBank/DDBJ databases">
        <title>Comparative genomics of Staphylococcus equorum isolates.</title>
        <authorList>
            <person name="Luelf R.H."/>
        </authorList>
    </citation>
    <scope>NUCLEOTIDE SEQUENCE</scope>
    <source>
        <strain evidence="2">TMW 2.2497</strain>
    </source>
</reference>
<proteinExistence type="predicted"/>
<feature type="transmembrane region" description="Helical" evidence="1">
    <location>
        <begin position="12"/>
        <end position="33"/>
    </location>
</feature>
<accession>A0A9X4L5Z1</accession>
<feature type="transmembrane region" description="Helical" evidence="1">
    <location>
        <begin position="104"/>
        <end position="131"/>
    </location>
</feature>
<comment type="caution">
    <text evidence="2">The sequence shown here is derived from an EMBL/GenBank/DDBJ whole genome shotgun (WGS) entry which is preliminary data.</text>
</comment>
<feature type="transmembrane region" description="Helical" evidence="1">
    <location>
        <begin position="39"/>
        <end position="62"/>
    </location>
</feature>
<dbReference type="AlphaFoldDB" id="A0A9X4L5Z1"/>
<feature type="transmembrane region" description="Helical" evidence="1">
    <location>
        <begin position="152"/>
        <end position="173"/>
    </location>
</feature>